<gene>
    <name evidence="1" type="ORF">QQ91_0019145</name>
</gene>
<name>A0ABD4T8Y3_9CYAN</name>
<proteinExistence type="predicted"/>
<dbReference type="AlphaFoldDB" id="A0ABD4T8Y3"/>
<protein>
    <submittedName>
        <fullName evidence="1">Isochorismate synthase</fullName>
    </submittedName>
</protein>
<keyword evidence="2" id="KW-1185">Reference proteome</keyword>
<dbReference type="Proteomes" id="UP000031561">
    <property type="component" value="Unassembled WGS sequence"/>
</dbReference>
<evidence type="ECO:0000313" key="1">
    <source>
        <dbReference type="EMBL" id="MCM1984943.1"/>
    </source>
</evidence>
<comment type="caution">
    <text evidence="1">The sequence shown here is derived from an EMBL/GenBank/DDBJ whole genome shotgun (WGS) entry which is preliminary data.</text>
</comment>
<sequence>MSELQQKPGFFSALAAAVFKIFSPPHDDYPVTGVQPFSGDPNPNP</sequence>
<evidence type="ECO:0000313" key="2">
    <source>
        <dbReference type="Proteomes" id="UP000031561"/>
    </source>
</evidence>
<reference evidence="1 2" key="1">
    <citation type="journal article" date="2015" name="Genome Announc.">
        <title>Draft Genome Sequence of Filamentous Marine Cyanobacterium Lyngbya confervoides Strain BDU141951.</title>
        <authorList>
            <person name="Chandrababunaidu M.M."/>
            <person name="Sen D."/>
            <person name="Tripathy S."/>
        </authorList>
    </citation>
    <scope>NUCLEOTIDE SEQUENCE [LARGE SCALE GENOMIC DNA]</scope>
    <source>
        <strain evidence="1 2">BDU141951</strain>
    </source>
</reference>
<dbReference type="EMBL" id="JTHE03000106">
    <property type="protein sequence ID" value="MCM1984943.1"/>
    <property type="molecule type" value="Genomic_DNA"/>
</dbReference>
<accession>A0ABD4T8Y3</accession>
<organism evidence="1 2">
    <name type="scientific">Lyngbya confervoides BDU141951</name>
    <dbReference type="NCBI Taxonomy" id="1574623"/>
    <lineage>
        <taxon>Bacteria</taxon>
        <taxon>Bacillati</taxon>
        <taxon>Cyanobacteriota</taxon>
        <taxon>Cyanophyceae</taxon>
        <taxon>Oscillatoriophycideae</taxon>
        <taxon>Oscillatoriales</taxon>
        <taxon>Microcoleaceae</taxon>
        <taxon>Lyngbya</taxon>
    </lineage>
</organism>